<accession>A0ABR1WYA9</accession>
<keyword evidence="2" id="KW-0812">Transmembrane</keyword>
<feature type="region of interest" description="Disordered" evidence="1">
    <location>
        <begin position="50"/>
        <end position="92"/>
    </location>
</feature>
<evidence type="ECO:0000313" key="4">
    <source>
        <dbReference type="Proteomes" id="UP001433268"/>
    </source>
</evidence>
<name>A0ABR1WYA9_9PEZI</name>
<dbReference type="RefSeq" id="XP_066671033.1">
    <property type="nucleotide sequence ID" value="XM_066807415.1"/>
</dbReference>
<dbReference type="GeneID" id="92040475"/>
<evidence type="ECO:0000313" key="3">
    <source>
        <dbReference type="EMBL" id="KAK8088139.1"/>
    </source>
</evidence>
<proteinExistence type="predicted"/>
<protein>
    <submittedName>
        <fullName evidence="3">MFS transporter</fullName>
    </submittedName>
</protein>
<feature type="transmembrane region" description="Helical" evidence="2">
    <location>
        <begin position="24"/>
        <end position="45"/>
    </location>
</feature>
<keyword evidence="2" id="KW-1133">Transmembrane helix</keyword>
<reference evidence="3 4" key="1">
    <citation type="submission" date="2023-01" db="EMBL/GenBank/DDBJ databases">
        <title>Analysis of 21 Apiospora genomes using comparative genomics revels a genus with tremendous synthesis potential of carbohydrate active enzymes and secondary metabolites.</title>
        <authorList>
            <person name="Sorensen T."/>
        </authorList>
    </citation>
    <scope>NUCLEOTIDE SEQUENCE [LARGE SCALE GENOMIC DNA]</scope>
    <source>
        <strain evidence="3 4">CBS 114990</strain>
    </source>
</reference>
<dbReference type="Proteomes" id="UP001433268">
    <property type="component" value="Unassembled WGS sequence"/>
</dbReference>
<comment type="caution">
    <text evidence="3">The sequence shown here is derived from an EMBL/GenBank/DDBJ whole genome shotgun (WGS) entry which is preliminary data.</text>
</comment>
<evidence type="ECO:0000256" key="2">
    <source>
        <dbReference type="SAM" id="Phobius"/>
    </source>
</evidence>
<keyword evidence="2" id="KW-0472">Membrane</keyword>
<keyword evidence="4" id="KW-1185">Reference proteome</keyword>
<dbReference type="EMBL" id="JAQQWN010000004">
    <property type="protein sequence ID" value="KAK8088139.1"/>
    <property type="molecule type" value="Genomic_DNA"/>
</dbReference>
<feature type="compositionally biased region" description="Low complexity" evidence="1">
    <location>
        <begin position="60"/>
        <end position="72"/>
    </location>
</feature>
<gene>
    <name evidence="3" type="ORF">PG997_003100</name>
</gene>
<organism evidence="3 4">
    <name type="scientific">Apiospora hydei</name>
    <dbReference type="NCBI Taxonomy" id="1337664"/>
    <lineage>
        <taxon>Eukaryota</taxon>
        <taxon>Fungi</taxon>
        <taxon>Dikarya</taxon>
        <taxon>Ascomycota</taxon>
        <taxon>Pezizomycotina</taxon>
        <taxon>Sordariomycetes</taxon>
        <taxon>Xylariomycetidae</taxon>
        <taxon>Amphisphaeriales</taxon>
        <taxon>Apiosporaceae</taxon>
        <taxon>Apiospora</taxon>
    </lineage>
</organism>
<sequence length="92" mass="10063">MGANIARIYGAQIFRKDDRPLYRGGFSVAIAVLCVGFVIALGRWIDDKRKQRKNKNQLEGASSSSRDSNADAGAEKEVLPVELKSSAVDPLR</sequence>
<evidence type="ECO:0000256" key="1">
    <source>
        <dbReference type="SAM" id="MobiDB-lite"/>
    </source>
</evidence>